<dbReference type="GO" id="GO:0006434">
    <property type="term" value="P:seryl-tRNA aminoacylation"/>
    <property type="evidence" value="ECO:0007669"/>
    <property type="project" value="InterPro"/>
</dbReference>
<dbReference type="AlphaFoldDB" id="A0A0L7L3S4"/>
<dbReference type="GO" id="GO:0003676">
    <property type="term" value="F:nucleic acid binding"/>
    <property type="evidence" value="ECO:0007669"/>
    <property type="project" value="InterPro"/>
</dbReference>
<dbReference type="InterPro" id="IPR002314">
    <property type="entry name" value="aa-tRNA-synt_IIb"/>
</dbReference>
<keyword evidence="7" id="KW-0436">Ligase</keyword>
<evidence type="ECO:0000256" key="18">
    <source>
        <dbReference type="ARBA" id="ARBA00065398"/>
    </source>
</evidence>
<dbReference type="GO" id="GO:0005737">
    <property type="term" value="C:cytoplasm"/>
    <property type="evidence" value="ECO:0007669"/>
    <property type="project" value="UniProtKB-SubCell"/>
</dbReference>
<sequence length="573" mass="66215">MTYKRKKYHVGDTHLKKRWRVRNRKKDLDQIDTDIKEENADKLLNQQVDLDLPGAAQHYCLHCARYFINDHSLQDHFKTKVHKRRLKALELEPYTVEEAERAAGQGSFKPAVKRKIVTQNTEKSVTDQDGDAVLEEYSKVSQVRHSALFVNGVKATEQFVYVTPNVDISEQLKHKDVAQEQLNKRKSQINLDKIDNLWSVYEELKTRKLDYEKKKAEISRDLGKLIKNEPDSEITQKLKIHIDLIKENIRKLKVPLWSAEEAAMVEALKLPARLHSKTPDVNPKILYTHLSPPKNTKNHLKIGQEKNIIKLIKNENYYLTGDAAIFELGAKFRFTSILKKNKFIQFSNPDFVKSLIVEGCGKDHTDPDSTFILHHNEESNVNKDSRLHLTGAATLCSFLAYHTKNVIYPKVLPLKYFTMGRQYIPSAHKEDSLFHVSQSSVIELFGVTKTASDLDNTLEEMTDILKNFYSELGFHFRLSIIPADKLKIWESLRVAVEMYSTSLDSYIEVGNLSLSGDFIPKRLMFTFVENKENKFPYLLSGTALNVPKFLACVLEQDQDFEIPDMFRVEKWTL</sequence>
<dbReference type="InterPro" id="IPR002317">
    <property type="entry name" value="Ser-tRNA-ligase_type_1"/>
</dbReference>
<evidence type="ECO:0000256" key="20">
    <source>
        <dbReference type="PROSITE-ProRule" id="PRU00042"/>
    </source>
</evidence>
<evidence type="ECO:0000256" key="9">
    <source>
        <dbReference type="ARBA" id="ARBA00022741"/>
    </source>
</evidence>
<comment type="subcellular location">
    <subcellularLocation>
        <location evidence="2">Cytoplasm</location>
    </subcellularLocation>
    <subcellularLocation>
        <location evidence="1">Nucleus</location>
    </subcellularLocation>
</comment>
<name>A0A0L7L3S4_OPEBR</name>
<evidence type="ECO:0000256" key="17">
    <source>
        <dbReference type="ARBA" id="ARBA00057732"/>
    </source>
</evidence>
<dbReference type="Gene3D" id="3.30.160.60">
    <property type="entry name" value="Classic Zinc Finger"/>
    <property type="match status" value="1"/>
</dbReference>
<dbReference type="PROSITE" id="PS00028">
    <property type="entry name" value="ZINC_FINGER_C2H2_1"/>
    <property type="match status" value="1"/>
</dbReference>
<evidence type="ECO:0000256" key="16">
    <source>
        <dbReference type="ARBA" id="ARBA00038064"/>
    </source>
</evidence>
<evidence type="ECO:0000256" key="4">
    <source>
        <dbReference type="ARBA" id="ARBA00012840"/>
    </source>
</evidence>
<dbReference type="GO" id="GO:0042254">
    <property type="term" value="P:ribosome biogenesis"/>
    <property type="evidence" value="ECO:0007669"/>
    <property type="project" value="UniProtKB-KW"/>
</dbReference>
<dbReference type="GO" id="GO:0005634">
    <property type="term" value="C:nucleus"/>
    <property type="evidence" value="ECO:0007669"/>
    <property type="project" value="UniProtKB-SubCell"/>
</dbReference>
<comment type="similarity">
    <text evidence="3">Belongs to the class-II aminoacyl-tRNA synthetase family. Type-1 seryl-tRNA synthetase subfamily.</text>
</comment>
<keyword evidence="5" id="KW-0963">Cytoplasm</keyword>
<keyword evidence="8" id="KW-0479">Metal-binding</keyword>
<comment type="similarity">
    <text evidence="16">Belongs to the ZNF593/BUD20 C2H2-type zinc-finger protein family.</text>
</comment>
<evidence type="ECO:0000256" key="6">
    <source>
        <dbReference type="ARBA" id="ARBA00022517"/>
    </source>
</evidence>
<dbReference type="PROSITE" id="PS50862">
    <property type="entry name" value="AA_TRNA_LIGASE_II"/>
    <property type="match status" value="1"/>
</dbReference>
<dbReference type="InterPro" id="IPR003604">
    <property type="entry name" value="Matrin/U1-like-C_Znf_C2H2"/>
</dbReference>
<dbReference type="SUPFAM" id="SSF55681">
    <property type="entry name" value="Class II aaRS and biotin synthetases"/>
    <property type="match status" value="1"/>
</dbReference>
<keyword evidence="9" id="KW-0547">Nucleotide-binding</keyword>
<dbReference type="GO" id="GO:0005524">
    <property type="term" value="F:ATP binding"/>
    <property type="evidence" value="ECO:0007669"/>
    <property type="project" value="UniProtKB-KW"/>
</dbReference>
<evidence type="ECO:0000256" key="13">
    <source>
        <dbReference type="ARBA" id="ARBA00023146"/>
    </source>
</evidence>
<keyword evidence="6" id="KW-0690">Ribosome biogenesis</keyword>
<dbReference type="GO" id="GO:0008270">
    <property type="term" value="F:zinc ion binding"/>
    <property type="evidence" value="ECO:0007669"/>
    <property type="project" value="UniProtKB-KW"/>
</dbReference>
<evidence type="ECO:0000313" key="24">
    <source>
        <dbReference type="Proteomes" id="UP000037510"/>
    </source>
</evidence>
<evidence type="ECO:0000256" key="10">
    <source>
        <dbReference type="ARBA" id="ARBA00022771"/>
    </source>
</evidence>
<dbReference type="FunFam" id="3.30.160.60:FF:000299">
    <property type="entry name" value="Zinc finger protein 593"/>
    <property type="match status" value="1"/>
</dbReference>
<keyword evidence="10 20" id="KW-0863">Zinc-finger</keyword>
<dbReference type="Proteomes" id="UP000037510">
    <property type="component" value="Unassembled WGS sequence"/>
</dbReference>
<dbReference type="InterPro" id="IPR013087">
    <property type="entry name" value="Znf_C2H2_type"/>
</dbReference>
<dbReference type="InterPro" id="IPR045864">
    <property type="entry name" value="aa-tRNA-synth_II/BPL/LPL"/>
</dbReference>
<proteinExistence type="inferred from homology"/>
<evidence type="ECO:0000256" key="19">
    <source>
        <dbReference type="ARBA" id="ARBA00068297"/>
    </source>
</evidence>
<feature type="domain" description="Aminoacyl-transfer RNA synthetases class-II family profile" evidence="22">
    <location>
        <begin position="334"/>
        <end position="563"/>
    </location>
</feature>
<evidence type="ECO:0000256" key="11">
    <source>
        <dbReference type="ARBA" id="ARBA00022833"/>
    </source>
</evidence>
<keyword evidence="14" id="KW-0539">Nucleus</keyword>
<evidence type="ECO:0000259" key="22">
    <source>
        <dbReference type="PROSITE" id="PS50862"/>
    </source>
</evidence>
<protein>
    <recommendedName>
        <fullName evidence="19">Zinc finger protein 593 homolog</fullName>
        <ecNumber evidence="4">6.1.1.11</ecNumber>
    </recommendedName>
    <alternativeName>
        <fullName evidence="15">Seryl-tRNA synthetase</fullName>
    </alternativeName>
</protein>
<keyword evidence="24" id="KW-1185">Reference proteome</keyword>
<evidence type="ECO:0000259" key="21">
    <source>
        <dbReference type="PROSITE" id="PS50157"/>
    </source>
</evidence>
<dbReference type="SUPFAM" id="SSF57667">
    <property type="entry name" value="beta-beta-alpha zinc fingers"/>
    <property type="match status" value="1"/>
</dbReference>
<dbReference type="PANTHER" id="PTHR11778">
    <property type="entry name" value="SERYL-TRNA SYNTHETASE"/>
    <property type="match status" value="1"/>
</dbReference>
<comment type="function">
    <text evidence="17">Involved in pre-60S ribosomal particles maturation by promoting the nuclear export of the 60S ribosome.</text>
</comment>
<dbReference type="InterPro" id="IPR022755">
    <property type="entry name" value="Znf_C2H2_jaz"/>
</dbReference>
<dbReference type="EMBL" id="JTDY01003207">
    <property type="protein sequence ID" value="KOB69944.1"/>
    <property type="molecule type" value="Genomic_DNA"/>
</dbReference>
<dbReference type="Pfam" id="PF00587">
    <property type="entry name" value="tRNA-synt_2b"/>
    <property type="match status" value="1"/>
</dbReference>
<dbReference type="Gene3D" id="3.30.930.10">
    <property type="entry name" value="Bira Bifunctional Protein, Domain 2"/>
    <property type="match status" value="1"/>
</dbReference>
<evidence type="ECO:0000256" key="7">
    <source>
        <dbReference type="ARBA" id="ARBA00022598"/>
    </source>
</evidence>
<evidence type="ECO:0000256" key="14">
    <source>
        <dbReference type="ARBA" id="ARBA00023242"/>
    </source>
</evidence>
<dbReference type="PROSITE" id="PS50157">
    <property type="entry name" value="ZINC_FINGER_C2H2_2"/>
    <property type="match status" value="1"/>
</dbReference>
<dbReference type="GO" id="GO:0004828">
    <property type="term" value="F:serine-tRNA ligase activity"/>
    <property type="evidence" value="ECO:0007669"/>
    <property type="project" value="UniProtKB-EC"/>
</dbReference>
<evidence type="ECO:0000256" key="1">
    <source>
        <dbReference type="ARBA" id="ARBA00004123"/>
    </source>
</evidence>
<dbReference type="EC" id="6.1.1.11" evidence="4"/>
<gene>
    <name evidence="23" type="ORF">OBRU01_08513</name>
</gene>
<evidence type="ECO:0000256" key="3">
    <source>
        <dbReference type="ARBA" id="ARBA00010728"/>
    </source>
</evidence>
<dbReference type="InterPro" id="IPR036236">
    <property type="entry name" value="Znf_C2H2_sf"/>
</dbReference>
<evidence type="ECO:0000313" key="23">
    <source>
        <dbReference type="EMBL" id="KOB69944.1"/>
    </source>
</evidence>
<dbReference type="GO" id="GO:0043021">
    <property type="term" value="F:ribonucleoprotein complex binding"/>
    <property type="evidence" value="ECO:0007669"/>
    <property type="project" value="UniProtKB-ARBA"/>
</dbReference>
<evidence type="ECO:0000256" key="2">
    <source>
        <dbReference type="ARBA" id="ARBA00004496"/>
    </source>
</evidence>
<comment type="subunit">
    <text evidence="18">Associates with pre-60S ribosomal particles; released from the pre-60S particle very early in the cytoplasm.</text>
</comment>
<evidence type="ECO:0000256" key="12">
    <source>
        <dbReference type="ARBA" id="ARBA00022840"/>
    </source>
</evidence>
<dbReference type="Pfam" id="PF12171">
    <property type="entry name" value="zf-C2H2_jaz"/>
    <property type="match status" value="1"/>
</dbReference>
<comment type="caution">
    <text evidence="23">The sequence shown here is derived from an EMBL/GenBank/DDBJ whole genome shotgun (WGS) entry which is preliminary data.</text>
</comment>
<keyword evidence="11" id="KW-0862">Zinc</keyword>
<dbReference type="InterPro" id="IPR006195">
    <property type="entry name" value="aa-tRNA-synth_II"/>
</dbReference>
<reference evidence="23 24" key="1">
    <citation type="journal article" date="2015" name="Genome Biol. Evol.">
        <title>The genome of winter moth (Operophtera brumata) provides a genomic perspective on sexual dimorphism and phenology.</title>
        <authorList>
            <person name="Derks M.F."/>
            <person name="Smit S."/>
            <person name="Salis L."/>
            <person name="Schijlen E."/>
            <person name="Bossers A."/>
            <person name="Mateman C."/>
            <person name="Pijl A.S."/>
            <person name="de Ridder D."/>
            <person name="Groenen M.A."/>
            <person name="Visser M.E."/>
            <person name="Megens H.J."/>
        </authorList>
    </citation>
    <scope>NUCLEOTIDE SEQUENCE [LARGE SCALE GENOMIC DNA]</scope>
    <source>
        <strain evidence="23">WM2013NL</strain>
        <tissue evidence="23">Head and thorax</tissue>
    </source>
</reference>
<keyword evidence="12" id="KW-0067">ATP-binding</keyword>
<dbReference type="STRING" id="104452.A0A0L7L3S4"/>
<evidence type="ECO:0000256" key="5">
    <source>
        <dbReference type="ARBA" id="ARBA00022490"/>
    </source>
</evidence>
<keyword evidence="13 23" id="KW-0030">Aminoacyl-tRNA synthetase</keyword>
<evidence type="ECO:0000256" key="8">
    <source>
        <dbReference type="ARBA" id="ARBA00022723"/>
    </source>
</evidence>
<feature type="domain" description="C2H2-type" evidence="21">
    <location>
        <begin position="58"/>
        <end position="87"/>
    </location>
</feature>
<accession>A0A0L7L3S4</accession>
<dbReference type="SMART" id="SM00451">
    <property type="entry name" value="ZnF_U1"/>
    <property type="match status" value="1"/>
</dbReference>
<evidence type="ECO:0000256" key="15">
    <source>
        <dbReference type="ARBA" id="ARBA00031113"/>
    </source>
</evidence>
<organism evidence="23 24">
    <name type="scientific">Operophtera brumata</name>
    <name type="common">Winter moth</name>
    <name type="synonym">Phalaena brumata</name>
    <dbReference type="NCBI Taxonomy" id="104452"/>
    <lineage>
        <taxon>Eukaryota</taxon>
        <taxon>Metazoa</taxon>
        <taxon>Ecdysozoa</taxon>
        <taxon>Arthropoda</taxon>
        <taxon>Hexapoda</taxon>
        <taxon>Insecta</taxon>
        <taxon>Pterygota</taxon>
        <taxon>Neoptera</taxon>
        <taxon>Endopterygota</taxon>
        <taxon>Lepidoptera</taxon>
        <taxon>Glossata</taxon>
        <taxon>Ditrysia</taxon>
        <taxon>Geometroidea</taxon>
        <taxon>Geometridae</taxon>
        <taxon>Larentiinae</taxon>
        <taxon>Operophtera</taxon>
    </lineage>
</organism>